<keyword evidence="1" id="KW-0472">Membrane</keyword>
<keyword evidence="1" id="KW-1133">Transmembrane helix</keyword>
<accession>Q697I2</accession>
<keyword evidence="1" id="KW-0812">Transmembrane</keyword>
<feature type="non-terminal residue" evidence="2">
    <location>
        <position position="218"/>
    </location>
</feature>
<reference evidence="2" key="1">
    <citation type="submission" date="2004-03" db="EMBL/GenBank/DDBJ databases">
        <authorList>
            <person name="Cardoso M.J."/>
            <person name="Boyle D.B."/>
        </authorList>
    </citation>
    <scope>NUCLEOTIDE SEQUENCE</scope>
</reference>
<gene>
    <name evidence="2" type="primary">UL36</name>
</gene>
<protein>
    <submittedName>
        <fullName evidence="2">Large tegument protein</fullName>
    </submittedName>
</protein>
<reference evidence="2" key="2">
    <citation type="journal article" date="2005" name="Virus Genes">
        <title>Phylogenetic analysis of the DNA polymerase gene of a novel alphaherpesvirus isolated from an Indian Gyps vulture.</title>
        <authorList>
            <person name="Cardoso M."/>
            <person name="Hyatt A."/>
            <person name="Selleck P."/>
            <person name="Lowther S."/>
            <person name="Prakash V."/>
            <person name="Pain D."/>
            <person name="Cunningham A.A."/>
            <person name="Boyle D."/>
        </authorList>
    </citation>
    <scope>NUCLEOTIDE SEQUENCE</scope>
</reference>
<name>Q697I2_9ALPH</name>
<evidence type="ECO:0000256" key="1">
    <source>
        <dbReference type="SAM" id="Phobius"/>
    </source>
</evidence>
<feature type="transmembrane region" description="Helical" evidence="1">
    <location>
        <begin position="20"/>
        <end position="48"/>
    </location>
</feature>
<organism evidence="2">
    <name type="scientific">Vulture herpesvirus</name>
    <dbReference type="NCBI Taxonomy" id="285986"/>
    <lineage>
        <taxon>Viruses</taxon>
        <taxon>Duplodnaviria</taxon>
        <taxon>Heunggongvirae</taxon>
        <taxon>Peploviricota</taxon>
        <taxon>Herviviricetes</taxon>
        <taxon>Herpesvirales</taxon>
        <taxon>Orthoherpesviridae</taxon>
        <taxon>Alphaherpesvirinae</taxon>
    </lineage>
</organism>
<sequence>LVGAPSIEVSRVNAMDLASLAAIFGAPVVIAMELPGVFSGASGLTLCIRMFDTRKATGSSDGALCRAVSTDLTSWGMRLLGLDPNPIENACLTSQLEHLSWLVAQKPLASAPPCMIMVDDKINITQVLWPKKTPPPPPLIRLGADPLVSELPYLNTDEYGDALPKTAPPTDPIFADTIGGSRLDFATEKSWYPQGTPAFKFPGPNPFPYAIVGGNETD</sequence>
<dbReference type="EMBL" id="AY571867">
    <property type="protein sequence ID" value="AAT79477.1"/>
    <property type="molecule type" value="Genomic_DNA"/>
</dbReference>
<proteinExistence type="predicted"/>
<feature type="non-terminal residue" evidence="2">
    <location>
        <position position="1"/>
    </location>
</feature>
<evidence type="ECO:0000313" key="2">
    <source>
        <dbReference type="EMBL" id="AAT79477.1"/>
    </source>
</evidence>